<comment type="subcellular location">
    <subcellularLocation>
        <location evidence="1">Cell membrane</location>
        <topology evidence="1">Multi-pass membrane protein</topology>
    </subcellularLocation>
</comment>
<dbReference type="Proteomes" id="UP001219605">
    <property type="component" value="Chromosome"/>
</dbReference>
<gene>
    <name evidence="9" type="ORF">PVK37_18290</name>
</gene>
<keyword evidence="7 8" id="KW-0472">Membrane</keyword>
<feature type="transmembrane region" description="Helical" evidence="8">
    <location>
        <begin position="336"/>
        <end position="353"/>
    </location>
</feature>
<evidence type="ECO:0000256" key="6">
    <source>
        <dbReference type="ARBA" id="ARBA00022989"/>
    </source>
</evidence>
<evidence type="ECO:0000256" key="5">
    <source>
        <dbReference type="ARBA" id="ARBA00022692"/>
    </source>
</evidence>
<dbReference type="EMBL" id="CP118615">
    <property type="protein sequence ID" value="WDZ82433.1"/>
    <property type="molecule type" value="Genomic_DNA"/>
</dbReference>
<keyword evidence="10" id="KW-1185">Reference proteome</keyword>
<evidence type="ECO:0000313" key="9">
    <source>
        <dbReference type="EMBL" id="WDZ82433.1"/>
    </source>
</evidence>
<feature type="transmembrane region" description="Helical" evidence="8">
    <location>
        <begin position="365"/>
        <end position="384"/>
    </location>
</feature>
<feature type="transmembrane region" description="Helical" evidence="8">
    <location>
        <begin position="306"/>
        <end position="324"/>
    </location>
</feature>
<evidence type="ECO:0000256" key="8">
    <source>
        <dbReference type="SAM" id="Phobius"/>
    </source>
</evidence>
<feature type="transmembrane region" description="Helical" evidence="8">
    <location>
        <begin position="86"/>
        <end position="104"/>
    </location>
</feature>
<keyword evidence="3" id="KW-0328">Glycosyltransferase</keyword>
<evidence type="ECO:0000256" key="4">
    <source>
        <dbReference type="ARBA" id="ARBA00022679"/>
    </source>
</evidence>
<evidence type="ECO:0000256" key="7">
    <source>
        <dbReference type="ARBA" id="ARBA00023136"/>
    </source>
</evidence>
<feature type="transmembrane region" description="Helical" evidence="8">
    <location>
        <begin position="136"/>
        <end position="155"/>
    </location>
</feature>
<feature type="transmembrane region" description="Helical" evidence="8">
    <location>
        <begin position="200"/>
        <end position="219"/>
    </location>
</feature>
<keyword evidence="4" id="KW-0808">Transferase</keyword>
<dbReference type="PANTHER" id="PTHR33908:SF11">
    <property type="entry name" value="MEMBRANE PROTEIN"/>
    <property type="match status" value="1"/>
</dbReference>
<feature type="transmembrane region" description="Helical" evidence="8">
    <location>
        <begin position="27"/>
        <end position="48"/>
    </location>
</feature>
<keyword evidence="5 8" id="KW-0812">Transmembrane</keyword>
<evidence type="ECO:0000313" key="10">
    <source>
        <dbReference type="Proteomes" id="UP001219605"/>
    </source>
</evidence>
<evidence type="ECO:0000256" key="3">
    <source>
        <dbReference type="ARBA" id="ARBA00022676"/>
    </source>
</evidence>
<organism evidence="9 10">
    <name type="scientific">Micromonospora cathayae</name>
    <dbReference type="NCBI Taxonomy" id="3028804"/>
    <lineage>
        <taxon>Bacteria</taxon>
        <taxon>Bacillati</taxon>
        <taxon>Actinomycetota</taxon>
        <taxon>Actinomycetes</taxon>
        <taxon>Micromonosporales</taxon>
        <taxon>Micromonosporaceae</taxon>
        <taxon>Micromonospora</taxon>
    </lineage>
</organism>
<proteinExistence type="predicted"/>
<evidence type="ECO:0000256" key="2">
    <source>
        <dbReference type="ARBA" id="ARBA00022475"/>
    </source>
</evidence>
<feature type="transmembrane region" description="Helical" evidence="8">
    <location>
        <begin position="226"/>
        <end position="244"/>
    </location>
</feature>
<feature type="transmembrane region" description="Helical" evidence="8">
    <location>
        <begin position="396"/>
        <end position="417"/>
    </location>
</feature>
<keyword evidence="2" id="KW-1003">Cell membrane</keyword>
<sequence length="537" mass="57197">MSTPGRLASAPTAAPVQTTRTLSMPGWLVAAGWASLAGMLAFLLLHYWNGPPYNVDSWRYYELSQTLGGDFFRITSRHSYQSTEPYSMGCGPLWPILVGVTAALTRTGPQAGLLAAVGCVLATAAVLSVLGRRLGVRGLGPFVTVGLLGFVPYLDEMLTARTFPLAGLLLSLLVLALVTTERRPAPAWPAAGAAAAGLVLTRPDTLPAVLLLAVLLVVARRRDWRWLVPAGLVFAVVMVPWARYGLAHFGTPFPADNRVIAMAVPQLYVTDVIDLDHTPTVTDDPLGWLARVVGNVPAAALQAAKAAVLAPTVVATVAAGLLLLRRRGPVRRGPRWLLVCLAALAALTAQVAFSELTTGYLSRRYLSLVVLLMLLLAVVLVRRTPVPARLAGRRTGLAVGVLLLVLPAGWGLGYHLVRTPPDPDALTGGVVEQELRRCRNDTTLTIVTSTEVGRHSALTGRRTAFFPNNFADITVAQRRDWIATWGIGQLYLLPPPPGAGPGSVRRSDEPLSLLATAARVTPDPCATVGRLFRVSLG</sequence>
<name>A0ABY7ZK08_9ACTN</name>
<evidence type="ECO:0000256" key="1">
    <source>
        <dbReference type="ARBA" id="ARBA00004651"/>
    </source>
</evidence>
<dbReference type="RefSeq" id="WP_275028671.1">
    <property type="nucleotide sequence ID" value="NZ_CP118615.1"/>
</dbReference>
<accession>A0ABY7ZK08</accession>
<feature type="transmembrane region" description="Helical" evidence="8">
    <location>
        <begin position="162"/>
        <end position="180"/>
    </location>
</feature>
<evidence type="ECO:0008006" key="11">
    <source>
        <dbReference type="Google" id="ProtNLM"/>
    </source>
</evidence>
<reference evidence="9 10" key="1">
    <citation type="submission" date="2023-02" db="EMBL/GenBank/DDBJ databases">
        <authorList>
            <person name="Mo P."/>
        </authorList>
    </citation>
    <scope>NUCLEOTIDE SEQUENCE [LARGE SCALE GENOMIC DNA]</scope>
    <source>
        <strain evidence="9 10">HUAS 3</strain>
    </source>
</reference>
<dbReference type="PANTHER" id="PTHR33908">
    <property type="entry name" value="MANNOSYLTRANSFERASE YKCB-RELATED"/>
    <property type="match status" value="1"/>
</dbReference>
<dbReference type="InterPro" id="IPR050297">
    <property type="entry name" value="LipidA_mod_glycosyltrf_83"/>
</dbReference>
<protein>
    <recommendedName>
        <fullName evidence="11">4-amino-4-deoxy-L-arabinose transferase</fullName>
    </recommendedName>
</protein>
<feature type="transmembrane region" description="Helical" evidence="8">
    <location>
        <begin position="111"/>
        <end position="130"/>
    </location>
</feature>
<keyword evidence="6 8" id="KW-1133">Transmembrane helix</keyword>